<dbReference type="Proteomes" id="UP000595498">
    <property type="component" value="Chromosome"/>
</dbReference>
<gene>
    <name evidence="1" type="ORF">I6I98_04575</name>
</gene>
<evidence type="ECO:0000313" key="2">
    <source>
        <dbReference type="Proteomes" id="UP000595498"/>
    </source>
</evidence>
<accession>A0ABX7CR47</accession>
<name>A0ABX7CR47_SPHMU</name>
<proteinExistence type="predicted"/>
<keyword evidence="2" id="KW-1185">Reference proteome</keyword>
<protein>
    <submittedName>
        <fullName evidence="1">Uncharacterized protein</fullName>
    </submittedName>
</protein>
<reference evidence="1 2" key="1">
    <citation type="submission" date="2021-01" db="EMBL/GenBank/DDBJ databases">
        <title>FDA dAtabase for Regulatory Grade micrObial Sequences (FDA-ARGOS): Supporting development and validation of Infectious Disease Dx tests.</title>
        <authorList>
            <person name="Sproer C."/>
            <person name="Gronow S."/>
            <person name="Severitt S."/>
            <person name="Schroder I."/>
            <person name="Tallon L."/>
            <person name="Sadzewicz L."/>
            <person name="Zhao X."/>
            <person name="Boylan J."/>
            <person name="Ott S."/>
            <person name="Bowen H."/>
            <person name="Vavikolanu K."/>
            <person name="Mehta A."/>
            <person name="Aluvathingal J."/>
            <person name="Nadendla S."/>
            <person name="Lowell S."/>
            <person name="Myers T."/>
            <person name="Yan Y."/>
            <person name="Sichtig H."/>
        </authorList>
    </citation>
    <scope>NUCLEOTIDE SEQUENCE [LARGE SCALE GENOMIC DNA]</scope>
    <source>
        <strain evidence="1 2">FDAARGOS_1141</strain>
    </source>
</reference>
<organism evidence="1 2">
    <name type="scientific">Sphingobacterium multivorum</name>
    <dbReference type="NCBI Taxonomy" id="28454"/>
    <lineage>
        <taxon>Bacteria</taxon>
        <taxon>Pseudomonadati</taxon>
        <taxon>Bacteroidota</taxon>
        <taxon>Sphingobacteriia</taxon>
        <taxon>Sphingobacteriales</taxon>
        <taxon>Sphingobacteriaceae</taxon>
        <taxon>Sphingobacterium</taxon>
    </lineage>
</organism>
<evidence type="ECO:0000313" key="1">
    <source>
        <dbReference type="EMBL" id="QQT54537.1"/>
    </source>
</evidence>
<dbReference type="EMBL" id="CP068224">
    <property type="protein sequence ID" value="QQT54537.1"/>
    <property type="molecule type" value="Genomic_DNA"/>
</dbReference>
<sequence>MEKHNGLISYFGEFAKQYAGSFIENGLSSNDVHDNVEYEKEAEKGAVNFEILSC</sequence>